<dbReference type="Pfam" id="PF02374">
    <property type="entry name" value="ArsA_ATPase"/>
    <property type="match status" value="1"/>
</dbReference>
<dbReference type="InterPro" id="IPR027417">
    <property type="entry name" value="P-loop_NTPase"/>
</dbReference>
<comment type="similarity">
    <text evidence="1">Belongs to the arsA ATPase family.</text>
</comment>
<evidence type="ECO:0000256" key="1">
    <source>
        <dbReference type="ARBA" id="ARBA00011040"/>
    </source>
</evidence>
<organism evidence="3 4">
    <name type="scientific">Corynebacterium casei UCMA 3821</name>
    <dbReference type="NCBI Taxonomy" id="1110505"/>
    <lineage>
        <taxon>Bacteria</taxon>
        <taxon>Bacillati</taxon>
        <taxon>Actinomycetota</taxon>
        <taxon>Actinomycetes</taxon>
        <taxon>Mycobacteriales</taxon>
        <taxon>Corynebacteriaceae</taxon>
        <taxon>Corynebacterium</taxon>
    </lineage>
</organism>
<dbReference type="AlphaFoldDB" id="G7HYC3"/>
<gene>
    <name evidence="3" type="ORF">CCAS_08395</name>
</gene>
<dbReference type="EMBL" id="CAFW01000078">
    <property type="protein sequence ID" value="CCE55188.1"/>
    <property type="molecule type" value="Genomic_DNA"/>
</dbReference>
<dbReference type="Gene3D" id="3.40.50.300">
    <property type="entry name" value="P-loop containing nucleotide triphosphate hydrolases"/>
    <property type="match status" value="1"/>
</dbReference>
<evidence type="ECO:0000313" key="4">
    <source>
        <dbReference type="Proteomes" id="UP000004840"/>
    </source>
</evidence>
<dbReference type="PANTHER" id="PTHR10803">
    <property type="entry name" value="ARSENICAL PUMP-DRIVING ATPASE ARSENITE-TRANSLOCATING ATPASE"/>
    <property type="match status" value="1"/>
</dbReference>
<accession>G7HYC3</accession>
<keyword evidence="3" id="KW-0378">Hydrolase</keyword>
<dbReference type="Proteomes" id="UP000004840">
    <property type="component" value="Unassembled WGS sequence"/>
</dbReference>
<evidence type="ECO:0000259" key="2">
    <source>
        <dbReference type="Pfam" id="PF02374"/>
    </source>
</evidence>
<sequence length="322" mass="35540">MLLNAPTSPVMFFGGKGGVGKTTIANATALKLSESASTLVVSTDPAHNVGHLWNTKVGDTPTTVRPGVDVLELDPARATDEHLKQAGNTMRRMMPEHLHKEVNKHLNLAKHSPGTHEAALLERIAILLEEYGESYDHIIFDTAPSGHTARLMALPELMSAWTDGLLERRAKSEKFSELVRGMSPTGKDTTVTTATDPVDRRNQELRSILLKRRHRFERLRAVLNDATVCTFNIVLTAERLPVLETDEFHAELTANGVHVGALIVNRRSPADQGDFLASRRSYEDEALTDLHRRLPNLPVVEIPLRAHDVGSPQALEDIATYL</sequence>
<feature type="domain" description="ArsA/GET3 Anion-transporting ATPase-like" evidence="2">
    <location>
        <begin position="10"/>
        <end position="321"/>
    </location>
</feature>
<reference evidence="3 4" key="1">
    <citation type="journal article" date="2012" name="J. Bacteriol.">
        <title>Genome Sequence of Corynebacterium casei UCMA 3821, Isolated from a Smear-Ripened Cheese.</title>
        <authorList>
            <person name="Monnet C."/>
            <person name="Loux V."/>
            <person name="Bento P."/>
            <person name="Gibrat J.F."/>
            <person name="Straub C."/>
            <person name="Bonnarme P."/>
            <person name="Landaud S."/>
            <person name="Irlinger F."/>
        </authorList>
    </citation>
    <scope>NUCLEOTIDE SEQUENCE [LARGE SCALE GENOMIC DNA]</scope>
    <source>
        <strain evidence="3 4">UCMA 3821</strain>
    </source>
</reference>
<name>G7HYC3_9CORY</name>
<dbReference type="RefSeq" id="WP_006822664.1">
    <property type="nucleotide sequence ID" value="NZ_CAFW01000078.1"/>
</dbReference>
<evidence type="ECO:0000313" key="3">
    <source>
        <dbReference type="EMBL" id="CCE55188.1"/>
    </source>
</evidence>
<dbReference type="InterPro" id="IPR025723">
    <property type="entry name" value="ArsA/GET3_ATPase-like"/>
</dbReference>
<dbReference type="GO" id="GO:0016887">
    <property type="term" value="F:ATP hydrolysis activity"/>
    <property type="evidence" value="ECO:0007669"/>
    <property type="project" value="InterPro"/>
</dbReference>
<dbReference type="SUPFAM" id="SSF52540">
    <property type="entry name" value="P-loop containing nucleoside triphosphate hydrolases"/>
    <property type="match status" value="1"/>
</dbReference>
<protein>
    <submittedName>
        <fullName evidence="3">Putative arsenical pump-driving ATPase</fullName>
        <ecNumber evidence="3">3.6.3.16</ecNumber>
    </submittedName>
</protein>
<dbReference type="NCBIfam" id="TIGR00345">
    <property type="entry name" value="GET3_arsA_TRC40"/>
    <property type="match status" value="1"/>
</dbReference>
<dbReference type="PANTHER" id="PTHR10803:SF3">
    <property type="entry name" value="ATPASE GET3"/>
    <property type="match status" value="1"/>
</dbReference>
<dbReference type="InterPro" id="IPR016300">
    <property type="entry name" value="ATPase_ArsA/GET3"/>
</dbReference>
<proteinExistence type="inferred from homology"/>
<dbReference type="CDD" id="cd02035">
    <property type="entry name" value="ArsA"/>
    <property type="match status" value="1"/>
</dbReference>
<dbReference type="GO" id="GO:0005524">
    <property type="term" value="F:ATP binding"/>
    <property type="evidence" value="ECO:0007669"/>
    <property type="project" value="InterPro"/>
</dbReference>
<dbReference type="EC" id="3.6.3.16" evidence="3"/>